<proteinExistence type="predicted"/>
<gene>
    <name evidence="3" type="ORF">EV186_103970</name>
</gene>
<sequence>MSRTTTRVAKVAKVTAATVTAAAFVIAPLVTTGTALADGDPDPGTTQTTQLPPPPPKDDPDGHIWID</sequence>
<evidence type="ECO:0000256" key="2">
    <source>
        <dbReference type="SAM" id="SignalP"/>
    </source>
</evidence>
<keyword evidence="2" id="KW-0732">Signal</keyword>
<dbReference type="AlphaFoldDB" id="A0A4R6SDG8"/>
<dbReference type="EMBL" id="SNXZ01000003">
    <property type="protein sequence ID" value="TDP97990.1"/>
    <property type="molecule type" value="Genomic_DNA"/>
</dbReference>
<organism evidence="3 4">
    <name type="scientific">Labedaea rhizosphaerae</name>
    <dbReference type="NCBI Taxonomy" id="598644"/>
    <lineage>
        <taxon>Bacteria</taxon>
        <taxon>Bacillati</taxon>
        <taxon>Actinomycetota</taxon>
        <taxon>Actinomycetes</taxon>
        <taxon>Pseudonocardiales</taxon>
        <taxon>Pseudonocardiaceae</taxon>
        <taxon>Labedaea</taxon>
    </lineage>
</organism>
<protein>
    <submittedName>
        <fullName evidence="3">Uncharacterized protein</fullName>
    </submittedName>
</protein>
<evidence type="ECO:0000256" key="1">
    <source>
        <dbReference type="SAM" id="MobiDB-lite"/>
    </source>
</evidence>
<accession>A0A4R6SDG8</accession>
<comment type="caution">
    <text evidence="3">The sequence shown here is derived from an EMBL/GenBank/DDBJ whole genome shotgun (WGS) entry which is preliminary data.</text>
</comment>
<reference evidence="3 4" key="1">
    <citation type="submission" date="2019-03" db="EMBL/GenBank/DDBJ databases">
        <title>Genomic Encyclopedia of Type Strains, Phase IV (KMG-IV): sequencing the most valuable type-strain genomes for metagenomic binning, comparative biology and taxonomic classification.</title>
        <authorList>
            <person name="Goeker M."/>
        </authorList>
    </citation>
    <scope>NUCLEOTIDE SEQUENCE [LARGE SCALE GENOMIC DNA]</scope>
    <source>
        <strain evidence="3 4">DSM 45361</strain>
    </source>
</reference>
<feature type="signal peptide" evidence="2">
    <location>
        <begin position="1"/>
        <end position="37"/>
    </location>
</feature>
<evidence type="ECO:0000313" key="4">
    <source>
        <dbReference type="Proteomes" id="UP000295444"/>
    </source>
</evidence>
<feature type="compositionally biased region" description="Basic and acidic residues" evidence="1">
    <location>
        <begin position="56"/>
        <end position="67"/>
    </location>
</feature>
<evidence type="ECO:0000313" key="3">
    <source>
        <dbReference type="EMBL" id="TDP97990.1"/>
    </source>
</evidence>
<dbReference type="Proteomes" id="UP000295444">
    <property type="component" value="Unassembled WGS sequence"/>
</dbReference>
<feature type="chain" id="PRO_5020685226" evidence="2">
    <location>
        <begin position="38"/>
        <end position="67"/>
    </location>
</feature>
<feature type="region of interest" description="Disordered" evidence="1">
    <location>
        <begin position="34"/>
        <end position="67"/>
    </location>
</feature>
<dbReference type="RefSeq" id="WP_133851109.1">
    <property type="nucleotide sequence ID" value="NZ_SNXZ01000003.1"/>
</dbReference>
<keyword evidence="4" id="KW-1185">Reference proteome</keyword>
<name>A0A4R6SDG8_LABRH</name>